<feature type="domain" description="DDH" evidence="5">
    <location>
        <begin position="136"/>
        <end position="295"/>
    </location>
</feature>
<dbReference type="Pfam" id="PF02833">
    <property type="entry name" value="DHHA2"/>
    <property type="match status" value="1"/>
</dbReference>
<dbReference type="AlphaFoldDB" id="A0A0L6V012"/>
<comment type="cofactor">
    <cofactor evidence="1">
        <name>Mn(2+)</name>
        <dbReference type="ChEBI" id="CHEBI:29035"/>
    </cofactor>
</comment>
<organism evidence="7 8">
    <name type="scientific">Puccinia sorghi</name>
    <dbReference type="NCBI Taxonomy" id="27349"/>
    <lineage>
        <taxon>Eukaryota</taxon>
        <taxon>Fungi</taxon>
        <taxon>Dikarya</taxon>
        <taxon>Basidiomycota</taxon>
        <taxon>Pucciniomycotina</taxon>
        <taxon>Pucciniomycetes</taxon>
        <taxon>Pucciniales</taxon>
        <taxon>Pucciniaceae</taxon>
        <taxon>Puccinia</taxon>
    </lineage>
</organism>
<evidence type="ECO:0000256" key="2">
    <source>
        <dbReference type="ARBA" id="ARBA00022723"/>
    </source>
</evidence>
<dbReference type="GO" id="GO:0004309">
    <property type="term" value="F:exopolyphosphatase activity"/>
    <property type="evidence" value="ECO:0007669"/>
    <property type="project" value="TreeGrafter"/>
</dbReference>
<protein>
    <submittedName>
        <fullName evidence="7">Uncharacterized protein</fullName>
    </submittedName>
</protein>
<sequence length="571" mass="64859">MVGGKFGVTSSPRSSLLGPFRWTARAHELNEAFVRVGTASNDMILKPSSALLLAHLLNVASTLLLPPNINRQVPFEIQSHPNRDNVSLKNDQEGTGVLSHWARNARSQFFSDITRNNASEWIIVMGNEAGGTWWYTDSMAAAIGWAYHLSHLKQNPHKAIALLQTSEDALDLRPENQLALEKSQMSSRHRDLLTIDELPIKPFELSHRLAGIVLVDHNVPGPGWRRASLLSIIDHHMDQKSNLSADPRVLQEAASCTSLIAELMLDSEARGEHQVLEGEKHGIPTDLADLMLRAIFLDSDALNSNKDYQVDKRASYGLFRLSQWYALPEEYRQRSWPEIAFKKQLPTSDQASLGQALERHPHWNEDHKHKWEKRELRKLATTFWAEMSEARGQLHLLDVRDLLRRDWKVNAVRTTTFNYPYLTLGFASIPYSIEQQVERTPEKTVPEWFAVERAFTSEIGADVSVVLTKYKSKITGKAEREIMLVVAHGWGKRLTSAAATDLFLTLSHAIEDRFNGLEEWKRPDEKPMLPRRKGWRMIAKGKPMGRKLLMPLVLKAASEWNYTSEVVADKN</sequence>
<dbReference type="GO" id="GO:0005737">
    <property type="term" value="C:cytoplasm"/>
    <property type="evidence" value="ECO:0007669"/>
    <property type="project" value="TreeGrafter"/>
</dbReference>
<dbReference type="SUPFAM" id="SSF64182">
    <property type="entry name" value="DHH phosphoesterases"/>
    <property type="match status" value="1"/>
</dbReference>
<feature type="domain" description="DHHA2" evidence="6">
    <location>
        <begin position="386"/>
        <end position="497"/>
    </location>
</feature>
<comment type="caution">
    <text evidence="7">The sequence shown here is derived from an EMBL/GenBank/DDBJ whole genome shotgun (WGS) entry which is preliminary data.</text>
</comment>
<evidence type="ECO:0000256" key="4">
    <source>
        <dbReference type="ARBA" id="ARBA00023211"/>
    </source>
</evidence>
<evidence type="ECO:0000256" key="3">
    <source>
        <dbReference type="ARBA" id="ARBA00022801"/>
    </source>
</evidence>
<dbReference type="InterPro" id="IPR038222">
    <property type="entry name" value="DHHA2_dom_sf"/>
</dbReference>
<keyword evidence="8" id="KW-1185">Reference proteome</keyword>
<dbReference type="Pfam" id="PF01368">
    <property type="entry name" value="DHH"/>
    <property type="match status" value="1"/>
</dbReference>
<dbReference type="EMBL" id="LAVV01008210">
    <property type="protein sequence ID" value="KNZ53445.1"/>
    <property type="molecule type" value="Genomic_DNA"/>
</dbReference>
<evidence type="ECO:0000259" key="6">
    <source>
        <dbReference type="Pfam" id="PF02833"/>
    </source>
</evidence>
<gene>
    <name evidence="7" type="ORF">VP01_3237g3</name>
</gene>
<name>A0A0L6V012_9BASI</name>
<keyword evidence="3" id="KW-0378">Hydrolase</keyword>
<evidence type="ECO:0000313" key="8">
    <source>
        <dbReference type="Proteomes" id="UP000037035"/>
    </source>
</evidence>
<proteinExistence type="predicted"/>
<dbReference type="Gene3D" id="3.10.310.20">
    <property type="entry name" value="DHHA2 domain"/>
    <property type="match status" value="1"/>
</dbReference>
<dbReference type="InterPro" id="IPR038763">
    <property type="entry name" value="DHH_sf"/>
</dbReference>
<dbReference type="InterPro" id="IPR004097">
    <property type="entry name" value="DHHA2"/>
</dbReference>
<evidence type="ECO:0000259" key="5">
    <source>
        <dbReference type="Pfam" id="PF01368"/>
    </source>
</evidence>
<dbReference type="InterPro" id="IPR001667">
    <property type="entry name" value="DDH_dom"/>
</dbReference>
<keyword evidence="2" id="KW-0479">Metal-binding</keyword>
<evidence type="ECO:0000313" key="7">
    <source>
        <dbReference type="EMBL" id="KNZ53445.1"/>
    </source>
</evidence>
<reference evidence="7 8" key="1">
    <citation type="submission" date="2015-08" db="EMBL/GenBank/DDBJ databases">
        <title>Next Generation Sequencing and Analysis of the Genome of Puccinia sorghi L Schw, the Causal Agent of Maize Common Rust.</title>
        <authorList>
            <person name="Rochi L."/>
            <person name="Burguener G."/>
            <person name="Darino M."/>
            <person name="Turjanski A."/>
            <person name="Kreff E."/>
            <person name="Dieguez M.J."/>
            <person name="Sacco F."/>
        </authorList>
    </citation>
    <scope>NUCLEOTIDE SEQUENCE [LARGE SCALE GENOMIC DNA]</scope>
    <source>
        <strain evidence="7 8">RO10H11247</strain>
    </source>
</reference>
<dbReference type="FunFam" id="3.10.310.20:FF:000008">
    <property type="entry name" value="Uncharacterized protein"/>
    <property type="match status" value="1"/>
</dbReference>
<dbReference type="Gene3D" id="3.90.1640.10">
    <property type="entry name" value="inorganic pyrophosphatase (n-terminal core)"/>
    <property type="match status" value="1"/>
</dbReference>
<dbReference type="PANTHER" id="PTHR12112:SF20">
    <property type="entry name" value="EXOPOLYPHOSPHATASE"/>
    <property type="match status" value="1"/>
</dbReference>
<accession>A0A0L6V012</accession>
<dbReference type="VEuPathDB" id="FungiDB:VP01_3237g3"/>
<dbReference type="STRING" id="27349.A0A0L6V012"/>
<dbReference type="PANTHER" id="PTHR12112">
    <property type="entry name" value="BNIP - RELATED"/>
    <property type="match status" value="1"/>
</dbReference>
<evidence type="ECO:0000256" key="1">
    <source>
        <dbReference type="ARBA" id="ARBA00001936"/>
    </source>
</evidence>
<dbReference type="OrthoDB" id="374045at2759"/>
<dbReference type="Proteomes" id="UP000037035">
    <property type="component" value="Unassembled WGS sequence"/>
</dbReference>
<keyword evidence="4" id="KW-0464">Manganese</keyword>